<evidence type="ECO:0000256" key="4">
    <source>
        <dbReference type="ARBA" id="ARBA00022922"/>
    </source>
</evidence>
<dbReference type="EMBL" id="PKPP01022483">
    <property type="protein sequence ID" value="PWA34485.1"/>
    <property type="molecule type" value="Genomic_DNA"/>
</dbReference>
<keyword evidence="3 6" id="KW-0808">Transferase</keyword>
<evidence type="ECO:0000256" key="1">
    <source>
        <dbReference type="ARBA" id="ARBA00004727"/>
    </source>
</evidence>
<evidence type="ECO:0000259" key="5">
    <source>
        <dbReference type="Pfam" id="PF08323"/>
    </source>
</evidence>
<accession>A0A2U1KCK0</accession>
<dbReference type="Gene3D" id="3.40.50.2000">
    <property type="entry name" value="Glycogen Phosphorylase B"/>
    <property type="match status" value="1"/>
</dbReference>
<name>A0A2U1KCK0_ARTAN</name>
<keyword evidence="4" id="KW-0750">Starch biosynthesis</keyword>
<dbReference type="GO" id="GO:0019252">
    <property type="term" value="P:starch biosynthetic process"/>
    <property type="evidence" value="ECO:0007669"/>
    <property type="project" value="UniProtKB-UniPathway"/>
</dbReference>
<dbReference type="GO" id="GO:0016757">
    <property type="term" value="F:glycosyltransferase activity"/>
    <property type="evidence" value="ECO:0007669"/>
    <property type="project" value="UniProtKB-KW"/>
</dbReference>
<keyword evidence="2" id="KW-0328">Glycosyltransferase</keyword>
<feature type="domain" description="Starch synthase catalytic" evidence="5">
    <location>
        <begin position="16"/>
        <end position="64"/>
    </location>
</feature>
<comment type="pathway">
    <text evidence="1">Glycan biosynthesis; starch biosynthesis.</text>
</comment>
<dbReference type="UniPathway" id="UPA00152"/>
<reference evidence="6 7" key="1">
    <citation type="journal article" date="2018" name="Mol. Plant">
        <title>The genome of Artemisia annua provides insight into the evolution of Asteraceae family and artemisinin biosynthesis.</title>
        <authorList>
            <person name="Shen Q."/>
            <person name="Zhang L."/>
            <person name="Liao Z."/>
            <person name="Wang S."/>
            <person name="Yan T."/>
            <person name="Shi P."/>
            <person name="Liu M."/>
            <person name="Fu X."/>
            <person name="Pan Q."/>
            <person name="Wang Y."/>
            <person name="Lv Z."/>
            <person name="Lu X."/>
            <person name="Zhang F."/>
            <person name="Jiang W."/>
            <person name="Ma Y."/>
            <person name="Chen M."/>
            <person name="Hao X."/>
            <person name="Li L."/>
            <person name="Tang Y."/>
            <person name="Lv G."/>
            <person name="Zhou Y."/>
            <person name="Sun X."/>
            <person name="Brodelius P.E."/>
            <person name="Rose J.K.C."/>
            <person name="Tang K."/>
        </authorList>
    </citation>
    <scope>NUCLEOTIDE SEQUENCE [LARGE SCALE GENOMIC DNA]</scope>
    <source>
        <strain evidence="7">cv. Huhao1</strain>
        <tissue evidence="6">Leaf</tissue>
    </source>
</reference>
<gene>
    <name evidence="6" type="ORF">CTI12_AA618610</name>
</gene>
<protein>
    <submittedName>
        <fullName evidence="6">Glycosyl transferase, family 1</fullName>
    </submittedName>
</protein>
<organism evidence="6 7">
    <name type="scientific">Artemisia annua</name>
    <name type="common">Sweet wormwood</name>
    <dbReference type="NCBI Taxonomy" id="35608"/>
    <lineage>
        <taxon>Eukaryota</taxon>
        <taxon>Viridiplantae</taxon>
        <taxon>Streptophyta</taxon>
        <taxon>Embryophyta</taxon>
        <taxon>Tracheophyta</taxon>
        <taxon>Spermatophyta</taxon>
        <taxon>Magnoliopsida</taxon>
        <taxon>eudicotyledons</taxon>
        <taxon>Gunneridae</taxon>
        <taxon>Pentapetalae</taxon>
        <taxon>asterids</taxon>
        <taxon>campanulids</taxon>
        <taxon>Asterales</taxon>
        <taxon>Asteraceae</taxon>
        <taxon>Asteroideae</taxon>
        <taxon>Anthemideae</taxon>
        <taxon>Artemisiinae</taxon>
        <taxon>Artemisia</taxon>
    </lineage>
</organism>
<comment type="caution">
    <text evidence="6">The sequence shown here is derived from an EMBL/GenBank/DDBJ whole genome shotgun (WGS) entry which is preliminary data.</text>
</comment>
<dbReference type="STRING" id="35608.A0A2U1KCK0"/>
<dbReference type="OrthoDB" id="1934045at2759"/>
<evidence type="ECO:0000313" key="6">
    <source>
        <dbReference type="EMBL" id="PWA34485.1"/>
    </source>
</evidence>
<sequence length="79" mass="8656">MNVVLVAAEVLLGLRQDILRRMILFCKAAIEAPWHVTCGGSCYGDGNLVFIANDWHTALLKMVGSNKGNRLQPVINCDT</sequence>
<evidence type="ECO:0000256" key="3">
    <source>
        <dbReference type="ARBA" id="ARBA00022679"/>
    </source>
</evidence>
<dbReference type="Pfam" id="PF08323">
    <property type="entry name" value="Glyco_transf_5"/>
    <property type="match status" value="1"/>
</dbReference>
<dbReference type="Proteomes" id="UP000245207">
    <property type="component" value="Unassembled WGS sequence"/>
</dbReference>
<proteinExistence type="predicted"/>
<evidence type="ECO:0000313" key="7">
    <source>
        <dbReference type="Proteomes" id="UP000245207"/>
    </source>
</evidence>
<dbReference type="InterPro" id="IPR013534">
    <property type="entry name" value="Starch_synth_cat_dom"/>
</dbReference>
<evidence type="ECO:0000256" key="2">
    <source>
        <dbReference type="ARBA" id="ARBA00022676"/>
    </source>
</evidence>
<dbReference type="AlphaFoldDB" id="A0A2U1KCK0"/>
<keyword evidence="7" id="KW-1185">Reference proteome</keyword>
<dbReference type="PANTHER" id="PTHR45825">
    <property type="entry name" value="GRANULE-BOUND STARCH SYNTHASE 1, CHLOROPLASTIC/AMYLOPLASTIC"/>
    <property type="match status" value="1"/>
</dbReference>
<dbReference type="PANTHER" id="PTHR45825:SF2">
    <property type="entry name" value="STARCH SYNTHASE 2, CHLOROPLASTIC_AMYLOPLASTIC"/>
    <property type="match status" value="1"/>
</dbReference>